<dbReference type="Pfam" id="PF03544">
    <property type="entry name" value="TonB_C"/>
    <property type="match status" value="1"/>
</dbReference>
<keyword evidence="1" id="KW-0732">Signal</keyword>
<gene>
    <name evidence="3" type="ORF">VRU48_07645</name>
</gene>
<evidence type="ECO:0000313" key="4">
    <source>
        <dbReference type="Proteomes" id="UP001336835"/>
    </source>
</evidence>
<dbReference type="RefSeq" id="WP_330107328.1">
    <property type="nucleotide sequence ID" value="NZ_JAZDQT010000001.1"/>
</dbReference>
<protein>
    <submittedName>
        <fullName evidence="3">Energy transducer TonB</fullName>
    </submittedName>
</protein>
<feature type="chain" id="PRO_5046473222" evidence="1">
    <location>
        <begin position="29"/>
        <end position="296"/>
    </location>
</feature>
<evidence type="ECO:0000256" key="1">
    <source>
        <dbReference type="SAM" id="SignalP"/>
    </source>
</evidence>
<dbReference type="PANTHER" id="PTHR33446:SF2">
    <property type="entry name" value="PROTEIN TONB"/>
    <property type="match status" value="1"/>
</dbReference>
<dbReference type="PANTHER" id="PTHR33446">
    <property type="entry name" value="PROTEIN TONB-RELATED"/>
    <property type="match status" value="1"/>
</dbReference>
<dbReference type="SUPFAM" id="SSF74653">
    <property type="entry name" value="TolA/TonB C-terminal domain"/>
    <property type="match status" value="1"/>
</dbReference>
<evidence type="ECO:0000313" key="3">
    <source>
        <dbReference type="EMBL" id="MEE1944974.1"/>
    </source>
</evidence>
<dbReference type="InterPro" id="IPR037682">
    <property type="entry name" value="TonB_C"/>
</dbReference>
<comment type="caution">
    <text evidence="3">The sequence shown here is derived from an EMBL/GenBank/DDBJ whole genome shotgun (WGS) entry which is preliminary data.</text>
</comment>
<dbReference type="PROSITE" id="PS52015">
    <property type="entry name" value="TONB_CTD"/>
    <property type="match status" value="1"/>
</dbReference>
<sequence length="296" mass="33248">MLQFKKNTLIQTIGCIGLYFALCTNAFAQQYSSSNPQFGWGPWTQNPCYKGIYIRAQKAYFNKSAKQWYWNWQIQNRYDKRVAISWVFYDSTKGKPSQTNARHTFEPKEIWKNGSFGSETELSWLFESACFAFKTVNGTLLDDCSSDPATYGKGYYYAECDNGLPNYQAYNGTTKGTTSIRNQQNTPAPANQNTIYDSHSEVVPAKFNGNLGSFIGQNLKYPEQAAENGVQGRVNLKLIIETDGTISASVIDGPVALRAEALRVVNLTSGNWIPASQNNKRVRYSLTLPITFNLSD</sequence>
<accession>A0ABU7I6H4</accession>
<organism evidence="3 4">
    <name type="scientific">Pedobacter albus</name>
    <dbReference type="NCBI Taxonomy" id="3113905"/>
    <lineage>
        <taxon>Bacteria</taxon>
        <taxon>Pseudomonadati</taxon>
        <taxon>Bacteroidota</taxon>
        <taxon>Sphingobacteriia</taxon>
        <taxon>Sphingobacteriales</taxon>
        <taxon>Sphingobacteriaceae</taxon>
        <taxon>Pedobacter</taxon>
    </lineage>
</organism>
<dbReference type="EMBL" id="JAZDQT010000001">
    <property type="protein sequence ID" value="MEE1944974.1"/>
    <property type="molecule type" value="Genomic_DNA"/>
</dbReference>
<dbReference type="InterPro" id="IPR051045">
    <property type="entry name" value="TonB-dependent_transducer"/>
</dbReference>
<proteinExistence type="predicted"/>
<feature type="domain" description="TonB C-terminal" evidence="2">
    <location>
        <begin position="206"/>
        <end position="296"/>
    </location>
</feature>
<dbReference type="Gene3D" id="3.30.1150.10">
    <property type="match status" value="1"/>
</dbReference>
<keyword evidence="4" id="KW-1185">Reference proteome</keyword>
<dbReference type="Proteomes" id="UP001336835">
    <property type="component" value="Unassembled WGS sequence"/>
</dbReference>
<feature type="signal peptide" evidence="1">
    <location>
        <begin position="1"/>
        <end position="28"/>
    </location>
</feature>
<evidence type="ECO:0000259" key="2">
    <source>
        <dbReference type="PROSITE" id="PS52015"/>
    </source>
</evidence>
<name>A0ABU7I6H4_9SPHI</name>
<reference evidence="3 4" key="1">
    <citation type="submission" date="2024-01" db="EMBL/GenBank/DDBJ databases">
        <title>Pedobacter sp. nov., isolated from fresh soil.</title>
        <authorList>
            <person name="Le N.T.T."/>
        </authorList>
    </citation>
    <scope>NUCLEOTIDE SEQUENCE [LARGE SCALE GENOMIC DNA]</scope>
    <source>
        <strain evidence="3 4">KR3-3</strain>
    </source>
</reference>